<dbReference type="Proteomes" id="UP001180020">
    <property type="component" value="Unassembled WGS sequence"/>
</dbReference>
<dbReference type="EMBL" id="JAUJYO010000009">
    <property type="protein sequence ID" value="KAK1309352.1"/>
    <property type="molecule type" value="Genomic_DNA"/>
</dbReference>
<comment type="caution">
    <text evidence="1">The sequence shown here is derived from an EMBL/GenBank/DDBJ whole genome shotgun (WGS) entry which is preliminary data.</text>
</comment>
<evidence type="ECO:0000313" key="2">
    <source>
        <dbReference type="Proteomes" id="UP001180020"/>
    </source>
</evidence>
<dbReference type="AlphaFoldDB" id="A0AAV9EBF9"/>
<name>A0AAV9EBF9_ACOCL</name>
<protein>
    <submittedName>
        <fullName evidence="1">Uncharacterized protein</fullName>
    </submittedName>
</protein>
<accession>A0AAV9EBF9</accession>
<keyword evidence="2" id="KW-1185">Reference proteome</keyword>
<reference evidence="1" key="2">
    <citation type="submission" date="2023-06" db="EMBL/GenBank/DDBJ databases">
        <authorList>
            <person name="Ma L."/>
            <person name="Liu K.-W."/>
            <person name="Li Z."/>
            <person name="Hsiao Y.-Y."/>
            <person name="Qi Y."/>
            <person name="Fu T."/>
            <person name="Tang G."/>
            <person name="Zhang D."/>
            <person name="Sun W.-H."/>
            <person name="Liu D.-K."/>
            <person name="Li Y."/>
            <person name="Chen G.-Z."/>
            <person name="Liu X.-D."/>
            <person name="Liao X.-Y."/>
            <person name="Jiang Y.-T."/>
            <person name="Yu X."/>
            <person name="Hao Y."/>
            <person name="Huang J."/>
            <person name="Zhao X.-W."/>
            <person name="Ke S."/>
            <person name="Chen Y.-Y."/>
            <person name="Wu W.-L."/>
            <person name="Hsu J.-L."/>
            <person name="Lin Y.-F."/>
            <person name="Huang M.-D."/>
            <person name="Li C.-Y."/>
            <person name="Huang L."/>
            <person name="Wang Z.-W."/>
            <person name="Zhao X."/>
            <person name="Zhong W.-Y."/>
            <person name="Peng D.-H."/>
            <person name="Ahmad S."/>
            <person name="Lan S."/>
            <person name="Zhang J.-S."/>
            <person name="Tsai W.-C."/>
            <person name="Van De Peer Y."/>
            <person name="Liu Z.-J."/>
        </authorList>
    </citation>
    <scope>NUCLEOTIDE SEQUENCE</scope>
    <source>
        <strain evidence="1">CP</strain>
        <tissue evidence="1">Leaves</tissue>
    </source>
</reference>
<sequence length="108" mass="11755">MLETRNDKLFKGVSSDPRVIVGKALSLANECRRLLAHMDAPLKCIQKVLRESLDVSISRCLIGVNETRTTYVITDGSVNGLSRAAGACFVVVQNKPFKVVGAGYSSWL</sequence>
<organism evidence="1 2">
    <name type="scientific">Acorus calamus</name>
    <name type="common">Sweet flag</name>
    <dbReference type="NCBI Taxonomy" id="4465"/>
    <lineage>
        <taxon>Eukaryota</taxon>
        <taxon>Viridiplantae</taxon>
        <taxon>Streptophyta</taxon>
        <taxon>Embryophyta</taxon>
        <taxon>Tracheophyta</taxon>
        <taxon>Spermatophyta</taxon>
        <taxon>Magnoliopsida</taxon>
        <taxon>Liliopsida</taxon>
        <taxon>Acoraceae</taxon>
        <taxon>Acorus</taxon>
    </lineage>
</organism>
<reference evidence="1" key="1">
    <citation type="journal article" date="2023" name="Nat. Commun.">
        <title>Diploid and tetraploid genomes of Acorus and the evolution of monocots.</title>
        <authorList>
            <person name="Ma L."/>
            <person name="Liu K.W."/>
            <person name="Li Z."/>
            <person name="Hsiao Y.Y."/>
            <person name="Qi Y."/>
            <person name="Fu T."/>
            <person name="Tang G.D."/>
            <person name="Zhang D."/>
            <person name="Sun W.H."/>
            <person name="Liu D.K."/>
            <person name="Li Y."/>
            <person name="Chen G.Z."/>
            <person name="Liu X.D."/>
            <person name="Liao X.Y."/>
            <person name="Jiang Y.T."/>
            <person name="Yu X."/>
            <person name="Hao Y."/>
            <person name="Huang J."/>
            <person name="Zhao X.W."/>
            <person name="Ke S."/>
            <person name="Chen Y.Y."/>
            <person name="Wu W.L."/>
            <person name="Hsu J.L."/>
            <person name="Lin Y.F."/>
            <person name="Huang M.D."/>
            <person name="Li C.Y."/>
            <person name="Huang L."/>
            <person name="Wang Z.W."/>
            <person name="Zhao X."/>
            <person name="Zhong W.Y."/>
            <person name="Peng D.H."/>
            <person name="Ahmad S."/>
            <person name="Lan S."/>
            <person name="Zhang J.S."/>
            <person name="Tsai W.C."/>
            <person name="Van de Peer Y."/>
            <person name="Liu Z.J."/>
        </authorList>
    </citation>
    <scope>NUCLEOTIDE SEQUENCE</scope>
    <source>
        <strain evidence="1">CP</strain>
    </source>
</reference>
<evidence type="ECO:0000313" key="1">
    <source>
        <dbReference type="EMBL" id="KAK1309352.1"/>
    </source>
</evidence>
<gene>
    <name evidence="1" type="ORF">QJS10_CPA09g02081</name>
</gene>
<proteinExistence type="predicted"/>